<accession>A0ABU6Y5Q6</accession>
<dbReference type="EMBL" id="JASCZI010241680">
    <property type="protein sequence ID" value="MED6204599.1"/>
    <property type="molecule type" value="Genomic_DNA"/>
</dbReference>
<gene>
    <name evidence="1" type="ORF">PIB30_010454</name>
</gene>
<protein>
    <recommendedName>
        <fullName evidence="3">F-box associated domain-containing protein</fullName>
    </recommendedName>
</protein>
<keyword evidence="2" id="KW-1185">Reference proteome</keyword>
<name>A0ABU6Y5Q6_9FABA</name>
<dbReference type="Proteomes" id="UP001341840">
    <property type="component" value="Unassembled WGS sequence"/>
</dbReference>
<reference evidence="1 2" key="1">
    <citation type="journal article" date="2023" name="Plants (Basel)">
        <title>Bridging the Gap: Combining Genomics and Transcriptomics Approaches to Understand Stylosanthes scabra, an Orphan Legume from the Brazilian Caatinga.</title>
        <authorList>
            <person name="Ferreira-Neto J.R.C."/>
            <person name="da Silva M.D."/>
            <person name="Binneck E."/>
            <person name="de Melo N.F."/>
            <person name="da Silva R.H."/>
            <person name="de Melo A.L.T.M."/>
            <person name="Pandolfi V."/>
            <person name="Bustamante F.O."/>
            <person name="Brasileiro-Vidal A.C."/>
            <person name="Benko-Iseppon A.M."/>
        </authorList>
    </citation>
    <scope>NUCLEOTIDE SEQUENCE [LARGE SCALE GENOMIC DNA]</scope>
    <source>
        <tissue evidence="1">Leaves</tissue>
    </source>
</reference>
<evidence type="ECO:0000313" key="2">
    <source>
        <dbReference type="Proteomes" id="UP001341840"/>
    </source>
</evidence>
<proteinExistence type="predicted"/>
<dbReference type="NCBIfam" id="TIGR01640">
    <property type="entry name" value="F_box_assoc_1"/>
    <property type="match status" value="1"/>
</dbReference>
<dbReference type="InterPro" id="IPR017451">
    <property type="entry name" value="F-box-assoc_interact_dom"/>
</dbReference>
<comment type="caution">
    <text evidence="1">The sequence shown here is derived from an EMBL/GenBank/DDBJ whole genome shotgun (WGS) entry which is preliminary data.</text>
</comment>
<sequence length="184" mass="20397">MMMMKILGEGSSFVEDFSGKFVNGTLNWLAFDGDNDNAYLTTFIVSLDLATEQYETLMAPVGRRDAGVEFLFSAALKGSLCIVANRHTEADYWVMKEHGNADSWTLLFRIPYCVAGFPQFLRIYTAPVCVSDDGDEVLLEYYLGKFIVYNSRIVSFKAPGVEVFKGSVLAAGVYAETLMSPTSK</sequence>
<evidence type="ECO:0008006" key="3">
    <source>
        <dbReference type="Google" id="ProtNLM"/>
    </source>
</evidence>
<organism evidence="1 2">
    <name type="scientific">Stylosanthes scabra</name>
    <dbReference type="NCBI Taxonomy" id="79078"/>
    <lineage>
        <taxon>Eukaryota</taxon>
        <taxon>Viridiplantae</taxon>
        <taxon>Streptophyta</taxon>
        <taxon>Embryophyta</taxon>
        <taxon>Tracheophyta</taxon>
        <taxon>Spermatophyta</taxon>
        <taxon>Magnoliopsida</taxon>
        <taxon>eudicotyledons</taxon>
        <taxon>Gunneridae</taxon>
        <taxon>Pentapetalae</taxon>
        <taxon>rosids</taxon>
        <taxon>fabids</taxon>
        <taxon>Fabales</taxon>
        <taxon>Fabaceae</taxon>
        <taxon>Papilionoideae</taxon>
        <taxon>50 kb inversion clade</taxon>
        <taxon>dalbergioids sensu lato</taxon>
        <taxon>Dalbergieae</taxon>
        <taxon>Pterocarpus clade</taxon>
        <taxon>Stylosanthes</taxon>
    </lineage>
</organism>
<evidence type="ECO:0000313" key="1">
    <source>
        <dbReference type="EMBL" id="MED6204599.1"/>
    </source>
</evidence>